<evidence type="ECO:0000256" key="10">
    <source>
        <dbReference type="ARBA" id="ARBA00023239"/>
    </source>
</evidence>
<dbReference type="InterPro" id="IPR029061">
    <property type="entry name" value="THDP-binding"/>
</dbReference>
<comment type="function">
    <text evidence="3">Decarboxylates branched-chain and aromatic alpha-keto acids to aldehydes.</text>
</comment>
<evidence type="ECO:0000313" key="13">
    <source>
        <dbReference type="EMBL" id="MDL5156946.1"/>
    </source>
</evidence>
<dbReference type="SUPFAM" id="SSF52518">
    <property type="entry name" value="Thiamin diphosphate-binding fold (THDP-binding)"/>
    <property type="match status" value="2"/>
</dbReference>
<accession>A0ABT7M8F8</accession>
<dbReference type="InterPro" id="IPR011766">
    <property type="entry name" value="TPP_enzyme_TPP-bd"/>
</dbReference>
<dbReference type="InterPro" id="IPR012001">
    <property type="entry name" value="Thiamin_PyroP_enz_TPP-bd_dom"/>
</dbReference>
<dbReference type="PANTHER" id="PTHR43452">
    <property type="entry name" value="PYRUVATE DECARBOXYLASE"/>
    <property type="match status" value="1"/>
</dbReference>
<comment type="caution">
    <text evidence="13">The sequence shown here is derived from an EMBL/GenBank/DDBJ whole genome shotgun (WGS) entry which is preliminary data.</text>
</comment>
<dbReference type="InterPro" id="IPR000399">
    <property type="entry name" value="TPP-bd_CS"/>
</dbReference>
<evidence type="ECO:0000259" key="12">
    <source>
        <dbReference type="Pfam" id="PF02776"/>
    </source>
</evidence>
<proteinExistence type="inferred from homology"/>
<keyword evidence="10" id="KW-0456">Lyase</keyword>
<evidence type="ECO:0000256" key="8">
    <source>
        <dbReference type="ARBA" id="ARBA00022842"/>
    </source>
</evidence>
<evidence type="ECO:0000256" key="6">
    <source>
        <dbReference type="ARBA" id="ARBA00022723"/>
    </source>
</evidence>
<dbReference type="InterPro" id="IPR047214">
    <property type="entry name" value="TPP_PDC_IPDC"/>
</dbReference>
<evidence type="ECO:0000256" key="1">
    <source>
        <dbReference type="ARBA" id="ARBA00001920"/>
    </source>
</evidence>
<dbReference type="InterPro" id="IPR029035">
    <property type="entry name" value="DHS-like_NAD/FAD-binding_dom"/>
</dbReference>
<dbReference type="Pfam" id="PF02776">
    <property type="entry name" value="TPP_enzyme_N"/>
    <property type="match status" value="1"/>
</dbReference>
<dbReference type="CDD" id="cd02005">
    <property type="entry name" value="TPP_PDC_IPDC"/>
    <property type="match status" value="1"/>
</dbReference>
<evidence type="ECO:0000256" key="7">
    <source>
        <dbReference type="ARBA" id="ARBA00022793"/>
    </source>
</evidence>
<feature type="domain" description="Thiamine pyrophosphate enzyme TPP-binding" evidence="11">
    <location>
        <begin position="404"/>
        <end position="525"/>
    </location>
</feature>
<comment type="cofactor">
    <cofactor evidence="1">
        <name>a metal cation</name>
        <dbReference type="ChEBI" id="CHEBI:25213"/>
    </cofactor>
</comment>
<gene>
    <name evidence="13" type="ORF">QRT03_13340</name>
</gene>
<reference evidence="13 14" key="1">
    <citation type="submission" date="2023-06" db="EMBL/GenBank/DDBJ databases">
        <title>Actinomycetospora Odt1-22.</title>
        <authorList>
            <person name="Supong K."/>
        </authorList>
    </citation>
    <scope>NUCLEOTIDE SEQUENCE [LARGE SCALE GENOMIC DNA]</scope>
    <source>
        <strain evidence="13 14">Odt1-22</strain>
    </source>
</reference>
<sequence>MTYCVADYLADRLAEVGVEHVFGVPGDYNLAMLDHVVAHDRLQWVGCANELDAGYAADGYGRLRGMAALATAFGVGELSAINAMAGSFAEHVPVVHVVGAPSTDHQSAHRMVHHSLGDGDFTHFMTMHEGITCARAALTVDTARAEIDRVVAAVRDQHLPGYLLVPTDVSAAAVDPPSGKLPDPVDYTDPEALEGFVDAARTLLERAGSIDRVALLAGLLTHRVGGREVLARLIDAGPLRHATDVWAKSLVDESVDHFVGTYAGAASPEEVRSTVEDAGALVVSGVYFTDLTSGFFTQRITRSRTIELGARTASVGAATFSPVELPTALGALVPLVAELAERAPATRRVPGPEVALPAPPDDEPLSQDALWAEVAGFLRDGDVVLADQGTSFYGASTHRLPAGVDFIGQPLWASIGYTLPATLGVQLAQPDSRGVLLIGDGAAQLTVAELGTIVRQGLAPVVVVVDNDGYTVERAIHGPDEHYNDIARWDWTAAPAMFAPGGGATATRAGTVGELRAALRAARDDPSRMAIVQAVVPRDDVPQLLADLTKALGQANSRH</sequence>
<dbReference type="RefSeq" id="WP_286053317.1">
    <property type="nucleotide sequence ID" value="NZ_JASVWF010000002.1"/>
</dbReference>
<dbReference type="CDD" id="cd07038">
    <property type="entry name" value="TPP_PYR_PDC_IPDC_like"/>
    <property type="match status" value="1"/>
</dbReference>
<dbReference type="Gene3D" id="3.40.50.1220">
    <property type="entry name" value="TPP-binding domain"/>
    <property type="match status" value="1"/>
</dbReference>
<protein>
    <recommendedName>
        <fullName evidence="5">Alpha-keto-acid decarboxylase</fullName>
    </recommendedName>
</protein>
<keyword evidence="9" id="KW-0786">Thiamine pyrophosphate</keyword>
<dbReference type="PROSITE" id="PS00187">
    <property type="entry name" value="TPP_ENZYMES"/>
    <property type="match status" value="1"/>
</dbReference>
<dbReference type="EMBL" id="JASVWF010000002">
    <property type="protein sequence ID" value="MDL5156946.1"/>
    <property type="molecule type" value="Genomic_DNA"/>
</dbReference>
<evidence type="ECO:0000256" key="5">
    <source>
        <dbReference type="ARBA" id="ARBA00020054"/>
    </source>
</evidence>
<evidence type="ECO:0000256" key="3">
    <source>
        <dbReference type="ARBA" id="ARBA00002938"/>
    </source>
</evidence>
<evidence type="ECO:0000256" key="2">
    <source>
        <dbReference type="ARBA" id="ARBA00001964"/>
    </source>
</evidence>
<keyword evidence="8" id="KW-0460">Magnesium</keyword>
<name>A0ABT7M8F8_9PSEU</name>
<dbReference type="PIRSF" id="PIRSF036565">
    <property type="entry name" value="Pyruvt_ip_decrb"/>
    <property type="match status" value="1"/>
</dbReference>
<dbReference type="InterPro" id="IPR012110">
    <property type="entry name" value="PDC/IPDC-like"/>
</dbReference>
<dbReference type="Gene3D" id="3.40.50.970">
    <property type="match status" value="2"/>
</dbReference>
<evidence type="ECO:0000256" key="4">
    <source>
        <dbReference type="ARBA" id="ARBA00007812"/>
    </source>
</evidence>
<dbReference type="Pfam" id="PF02775">
    <property type="entry name" value="TPP_enzyme_C"/>
    <property type="match status" value="1"/>
</dbReference>
<comment type="similarity">
    <text evidence="4">Belongs to the TPP enzyme family.</text>
</comment>
<evidence type="ECO:0000256" key="9">
    <source>
        <dbReference type="ARBA" id="ARBA00023052"/>
    </source>
</evidence>
<keyword evidence="14" id="KW-1185">Reference proteome</keyword>
<dbReference type="SUPFAM" id="SSF52467">
    <property type="entry name" value="DHS-like NAD/FAD-binding domain"/>
    <property type="match status" value="1"/>
</dbReference>
<evidence type="ECO:0000313" key="14">
    <source>
        <dbReference type="Proteomes" id="UP001231924"/>
    </source>
</evidence>
<feature type="domain" description="Thiamine pyrophosphate enzyme N-terminal TPP-binding" evidence="12">
    <location>
        <begin position="5"/>
        <end position="110"/>
    </location>
</feature>
<dbReference type="PANTHER" id="PTHR43452:SF30">
    <property type="entry name" value="PYRUVATE DECARBOXYLASE ISOZYME 1-RELATED"/>
    <property type="match status" value="1"/>
</dbReference>
<comment type="cofactor">
    <cofactor evidence="2">
        <name>thiamine diphosphate</name>
        <dbReference type="ChEBI" id="CHEBI:58937"/>
    </cofactor>
</comment>
<organism evidence="13 14">
    <name type="scientific">Actinomycetospora termitidis</name>
    <dbReference type="NCBI Taxonomy" id="3053470"/>
    <lineage>
        <taxon>Bacteria</taxon>
        <taxon>Bacillati</taxon>
        <taxon>Actinomycetota</taxon>
        <taxon>Actinomycetes</taxon>
        <taxon>Pseudonocardiales</taxon>
        <taxon>Pseudonocardiaceae</taxon>
        <taxon>Actinomycetospora</taxon>
    </lineage>
</organism>
<dbReference type="InterPro" id="IPR047213">
    <property type="entry name" value="TPP_PYR_PDC_IPDC-like"/>
</dbReference>
<dbReference type="Proteomes" id="UP001231924">
    <property type="component" value="Unassembled WGS sequence"/>
</dbReference>
<keyword evidence="7" id="KW-0210">Decarboxylase</keyword>
<evidence type="ECO:0000259" key="11">
    <source>
        <dbReference type="Pfam" id="PF02775"/>
    </source>
</evidence>
<keyword evidence="6" id="KW-0479">Metal-binding</keyword>